<comment type="catalytic activity">
    <reaction evidence="5 6">
        <text>holo-[ACP] + malonyl-CoA = malonyl-[ACP] + CoA</text>
        <dbReference type="Rhea" id="RHEA:41792"/>
        <dbReference type="Rhea" id="RHEA-COMP:9623"/>
        <dbReference type="Rhea" id="RHEA-COMP:9685"/>
        <dbReference type="ChEBI" id="CHEBI:57287"/>
        <dbReference type="ChEBI" id="CHEBI:57384"/>
        <dbReference type="ChEBI" id="CHEBI:64479"/>
        <dbReference type="ChEBI" id="CHEBI:78449"/>
        <dbReference type="EC" id="2.3.1.39"/>
    </reaction>
</comment>
<dbReference type="EC" id="2.3.1.39" evidence="1 6"/>
<accession>A7I187</accession>
<dbReference type="STRING" id="360107.CHAB381_0697"/>
<evidence type="ECO:0000313" key="10">
    <source>
        <dbReference type="Proteomes" id="UP000002407"/>
    </source>
</evidence>
<dbReference type="RefSeq" id="WP_012108565.1">
    <property type="nucleotide sequence ID" value="NC_009714.1"/>
</dbReference>
<proteinExistence type="inferred from homology"/>
<dbReference type="eggNOG" id="COG0331">
    <property type="taxonomic scope" value="Bacteria"/>
</dbReference>
<dbReference type="InterPro" id="IPR014043">
    <property type="entry name" value="Acyl_transferase_dom"/>
</dbReference>
<dbReference type="EMBL" id="CP000776">
    <property type="protein sequence ID" value="ABS52243.1"/>
    <property type="molecule type" value="Genomic_DNA"/>
</dbReference>
<dbReference type="PANTHER" id="PTHR42681:SF1">
    <property type="entry name" value="MALONYL-COA-ACYL CARRIER PROTEIN TRANSACYLASE, MITOCHONDRIAL"/>
    <property type="match status" value="1"/>
</dbReference>
<dbReference type="GO" id="GO:0004314">
    <property type="term" value="F:[acyl-carrier-protein] S-malonyltransferase activity"/>
    <property type="evidence" value="ECO:0007669"/>
    <property type="project" value="UniProtKB-EC"/>
</dbReference>
<feature type="active site" evidence="7">
    <location>
        <position position="90"/>
    </location>
</feature>
<dbReference type="PANTHER" id="PTHR42681">
    <property type="entry name" value="MALONYL-COA-ACYL CARRIER PROTEIN TRANSACYLASE, MITOCHONDRIAL"/>
    <property type="match status" value="1"/>
</dbReference>
<dbReference type="SUPFAM" id="SSF55048">
    <property type="entry name" value="Probable ACP-binding domain of malonyl-CoA ACP transacylase"/>
    <property type="match status" value="1"/>
</dbReference>
<dbReference type="InterPro" id="IPR001227">
    <property type="entry name" value="Ac_transferase_dom_sf"/>
</dbReference>
<dbReference type="InterPro" id="IPR016036">
    <property type="entry name" value="Malonyl_transacylase_ACP-bd"/>
</dbReference>
<dbReference type="HOGENOM" id="CLU_030558_1_1_7"/>
<dbReference type="NCBIfam" id="TIGR00128">
    <property type="entry name" value="fabD"/>
    <property type="match status" value="1"/>
</dbReference>
<dbReference type="SUPFAM" id="SSF52151">
    <property type="entry name" value="FabD/lysophospholipase-like"/>
    <property type="match status" value="1"/>
</dbReference>
<evidence type="ECO:0000259" key="8">
    <source>
        <dbReference type="SMART" id="SM00827"/>
    </source>
</evidence>
<evidence type="ECO:0000256" key="3">
    <source>
        <dbReference type="ARBA" id="ARBA00022679"/>
    </source>
</evidence>
<evidence type="ECO:0000256" key="6">
    <source>
        <dbReference type="PIRNR" id="PIRNR000446"/>
    </source>
</evidence>
<dbReference type="AlphaFoldDB" id="A7I187"/>
<dbReference type="GO" id="GO:0006633">
    <property type="term" value="P:fatty acid biosynthetic process"/>
    <property type="evidence" value="ECO:0007669"/>
    <property type="project" value="TreeGrafter"/>
</dbReference>
<reference evidence="10" key="1">
    <citation type="submission" date="2007-07" db="EMBL/GenBank/DDBJ databases">
        <title>Complete genome sequence of Campylobacter hominis ATCC BAA-381, a commensal isolated from the human gastrointestinal tract.</title>
        <authorList>
            <person name="Fouts D.E."/>
            <person name="Mongodin E.F."/>
            <person name="Puiu D."/>
            <person name="Sebastian Y."/>
            <person name="Miller W.G."/>
            <person name="Mandrell R.E."/>
            <person name="Nelson K.E."/>
        </authorList>
    </citation>
    <scope>NUCLEOTIDE SEQUENCE [LARGE SCALE GENOMIC DNA]</scope>
    <source>
        <strain evidence="10">ATCC BAA-381 / LMG 19568 / NCTC 13146 / CH001A</strain>
    </source>
</reference>
<dbReference type="GO" id="GO:0005829">
    <property type="term" value="C:cytosol"/>
    <property type="evidence" value="ECO:0007669"/>
    <property type="project" value="TreeGrafter"/>
</dbReference>
<dbReference type="PIRSF" id="PIRSF000446">
    <property type="entry name" value="Mct"/>
    <property type="match status" value="1"/>
</dbReference>
<protein>
    <recommendedName>
        <fullName evidence="2 6">Malonyl CoA-acyl carrier protein transacylase</fullName>
        <ecNumber evidence="1 6">2.3.1.39</ecNumber>
    </recommendedName>
</protein>
<keyword evidence="4 6" id="KW-0012">Acyltransferase</keyword>
<gene>
    <name evidence="9" type="primary">fabD</name>
    <name evidence="9" type="ordered locus">CHAB381_0697</name>
</gene>
<feature type="active site" evidence="7">
    <location>
        <position position="200"/>
    </location>
</feature>
<dbReference type="OrthoDB" id="9808564at2"/>
<feature type="domain" description="Malonyl-CoA:ACP transacylase (MAT)" evidence="8">
    <location>
        <begin position="6"/>
        <end position="301"/>
    </location>
</feature>
<keyword evidence="10" id="KW-1185">Reference proteome</keyword>
<dbReference type="Proteomes" id="UP000002407">
    <property type="component" value="Chromosome"/>
</dbReference>
<dbReference type="FunFam" id="3.30.70.250:FF:000001">
    <property type="entry name" value="Malonyl CoA-acyl carrier protein transacylase"/>
    <property type="match status" value="1"/>
</dbReference>
<sequence>MKYAFIFPGQGSQSVGMGREFYENFIECRELLDESSEFCKIDFKNLLFSENEKLDISEFTQPAIVLNSFMAFLALQKTAEISPVFSLGHSLGEFSALGVNKALDFKDTIKLVNIRGKLMQEACEGKNASMMVVIGLDDEKVTQICKNAREDGKSAWAANFNCDGQIVVAGNRDDLSNLESEFKAAGAKRAMLLNMSVASHCPILESAAKELVKFLKPLLTSEFAPVVSNVTSQPYSTKDEAISLLKEQLILPVLYKQSILNIEDKVDCFVEFGAGVLKGINRRITKKPTFSINDLDSLDKFLNFRKENL</sequence>
<dbReference type="Pfam" id="PF00698">
    <property type="entry name" value="Acyl_transf_1"/>
    <property type="match status" value="1"/>
</dbReference>
<evidence type="ECO:0000256" key="5">
    <source>
        <dbReference type="ARBA" id="ARBA00048462"/>
    </source>
</evidence>
<evidence type="ECO:0000256" key="1">
    <source>
        <dbReference type="ARBA" id="ARBA00013258"/>
    </source>
</evidence>
<comment type="similarity">
    <text evidence="6">Belongs to the fabD family.</text>
</comment>
<evidence type="ECO:0000256" key="2">
    <source>
        <dbReference type="ARBA" id="ARBA00018953"/>
    </source>
</evidence>
<evidence type="ECO:0000256" key="7">
    <source>
        <dbReference type="PIRSR" id="PIRSR000446-1"/>
    </source>
</evidence>
<keyword evidence="3 6" id="KW-0808">Transferase</keyword>
<dbReference type="Gene3D" id="3.30.70.250">
    <property type="entry name" value="Malonyl-CoA ACP transacylase, ACP-binding"/>
    <property type="match status" value="1"/>
</dbReference>
<name>A7I187_CAMHC</name>
<dbReference type="KEGG" id="cha:CHAB381_0697"/>
<dbReference type="InterPro" id="IPR004410">
    <property type="entry name" value="Malonyl_CoA-ACP_transAc_FabD"/>
</dbReference>
<evidence type="ECO:0000256" key="4">
    <source>
        <dbReference type="ARBA" id="ARBA00023315"/>
    </source>
</evidence>
<dbReference type="InterPro" id="IPR016035">
    <property type="entry name" value="Acyl_Trfase/lysoPLipase"/>
</dbReference>
<dbReference type="InterPro" id="IPR050858">
    <property type="entry name" value="Mal-CoA-ACP_Trans/PKS_FabD"/>
</dbReference>
<dbReference type="Gene3D" id="3.40.366.10">
    <property type="entry name" value="Malonyl-Coenzyme A Acyl Carrier Protein, domain 2"/>
    <property type="match status" value="1"/>
</dbReference>
<organism evidence="9 10">
    <name type="scientific">Campylobacter hominis (strain ATCC BAA-381 / DSM 21671 / CCUG 45161 / LMG 19568 / NCTC 13146 / CH001A)</name>
    <dbReference type="NCBI Taxonomy" id="360107"/>
    <lineage>
        <taxon>Bacteria</taxon>
        <taxon>Pseudomonadati</taxon>
        <taxon>Campylobacterota</taxon>
        <taxon>Epsilonproteobacteria</taxon>
        <taxon>Campylobacterales</taxon>
        <taxon>Campylobacteraceae</taxon>
        <taxon>Campylobacter</taxon>
    </lineage>
</organism>
<dbReference type="InterPro" id="IPR024925">
    <property type="entry name" value="Malonyl_CoA-ACP_transAc"/>
</dbReference>
<evidence type="ECO:0000313" key="9">
    <source>
        <dbReference type="EMBL" id="ABS52243.1"/>
    </source>
</evidence>
<dbReference type="SMART" id="SM00827">
    <property type="entry name" value="PKS_AT"/>
    <property type="match status" value="1"/>
</dbReference>